<evidence type="ECO:0000313" key="2">
    <source>
        <dbReference type="Proteomes" id="UP000237798"/>
    </source>
</evidence>
<organism evidence="1 2">
    <name type="scientific">Clostridium luticellarii</name>
    <dbReference type="NCBI Taxonomy" id="1691940"/>
    <lineage>
        <taxon>Bacteria</taxon>
        <taxon>Bacillati</taxon>
        <taxon>Bacillota</taxon>
        <taxon>Clostridia</taxon>
        <taxon>Eubacteriales</taxon>
        <taxon>Clostridiaceae</taxon>
        <taxon>Clostridium</taxon>
    </lineage>
</organism>
<evidence type="ECO:0000313" key="1">
    <source>
        <dbReference type="EMBL" id="PRR81485.1"/>
    </source>
</evidence>
<dbReference type="Proteomes" id="UP000237798">
    <property type="component" value="Unassembled WGS sequence"/>
</dbReference>
<dbReference type="RefSeq" id="WP_106010673.1">
    <property type="nucleotide sequence ID" value="NZ_PVXP01000069.1"/>
</dbReference>
<dbReference type="OrthoDB" id="1730016at2"/>
<keyword evidence="2" id="KW-1185">Reference proteome</keyword>
<accession>A0A2T0BCB4</accession>
<reference evidence="1 2" key="1">
    <citation type="submission" date="2018-03" db="EMBL/GenBank/DDBJ databases">
        <title>Genome sequence of Clostridium luticellarii DSM 29923.</title>
        <authorList>
            <person name="Poehlein A."/>
            <person name="Daniel R."/>
        </authorList>
    </citation>
    <scope>NUCLEOTIDE SEQUENCE [LARGE SCALE GENOMIC DNA]</scope>
    <source>
        <strain evidence="1 2">DSM 29923</strain>
    </source>
</reference>
<gene>
    <name evidence="1" type="ORF">CLLU_31150</name>
</gene>
<protein>
    <submittedName>
        <fullName evidence="1">Uncharacterized protein</fullName>
    </submittedName>
</protein>
<dbReference type="AlphaFoldDB" id="A0A2T0BCB4"/>
<proteinExistence type="predicted"/>
<dbReference type="EMBL" id="PVXP01000069">
    <property type="protein sequence ID" value="PRR81485.1"/>
    <property type="molecule type" value="Genomic_DNA"/>
</dbReference>
<sequence>MKPSVDDVWNLISQLTPQEKKIIYNKLHEDIKLKLNDILNNVSKRTESEKVDFKAITKEVELVREKNHAEN</sequence>
<comment type="caution">
    <text evidence="1">The sequence shown here is derived from an EMBL/GenBank/DDBJ whole genome shotgun (WGS) entry which is preliminary data.</text>
</comment>
<name>A0A2T0BCB4_9CLOT</name>